<reference evidence="2 3" key="1">
    <citation type="submission" date="2010-10" db="EMBL/GenBank/DDBJ databases">
        <title>Complete sequence of Frankia sp. EuI1c.</title>
        <authorList>
            <consortium name="US DOE Joint Genome Institute"/>
            <person name="Lucas S."/>
            <person name="Copeland A."/>
            <person name="Lapidus A."/>
            <person name="Cheng J.-F."/>
            <person name="Bruce D."/>
            <person name="Goodwin L."/>
            <person name="Pitluck S."/>
            <person name="Chertkov O."/>
            <person name="Detter J.C."/>
            <person name="Han C."/>
            <person name="Tapia R."/>
            <person name="Land M."/>
            <person name="Hauser L."/>
            <person name="Jeffries C."/>
            <person name="Kyrpides N."/>
            <person name="Ivanova N."/>
            <person name="Mikhailova N."/>
            <person name="Beauchemin N."/>
            <person name="Sen A."/>
            <person name="Sur S.A."/>
            <person name="Gtari M."/>
            <person name="Wall L."/>
            <person name="Tisa L."/>
            <person name="Woyke T."/>
        </authorList>
    </citation>
    <scope>NUCLEOTIDE SEQUENCE [LARGE SCALE GENOMIC DNA]</scope>
    <source>
        <strain evidence="3">DSM 45817 / CECT 9037 / EuI1c</strain>
    </source>
</reference>
<protein>
    <recommendedName>
        <fullName evidence="1">Glyoxalase-like domain-containing protein</fullName>
    </recommendedName>
</protein>
<dbReference type="PANTHER" id="PTHR35908">
    <property type="entry name" value="HYPOTHETICAL FUSION PROTEIN"/>
    <property type="match status" value="1"/>
</dbReference>
<dbReference type="InterPro" id="IPR029068">
    <property type="entry name" value="Glyas_Bleomycin-R_OHBP_Dase"/>
</dbReference>
<feature type="domain" description="Glyoxalase-like" evidence="1">
    <location>
        <begin position="7"/>
        <end position="106"/>
    </location>
</feature>
<dbReference type="OrthoDB" id="3212826at2"/>
<dbReference type="CDD" id="cd06587">
    <property type="entry name" value="VOC"/>
    <property type="match status" value="1"/>
</dbReference>
<dbReference type="Proteomes" id="UP000002484">
    <property type="component" value="Chromosome"/>
</dbReference>
<dbReference type="Gene3D" id="3.10.180.10">
    <property type="entry name" value="2,3-Dihydroxybiphenyl 1,2-Dioxygenase, domain 1"/>
    <property type="match status" value="1"/>
</dbReference>
<gene>
    <name evidence="2" type="ordered locus">FraEuI1c_5310</name>
</gene>
<keyword evidence="3" id="KW-1185">Reference proteome</keyword>
<sequence>MSIALASVVVDCADALALARFWSELLGAPIDDGASADWATVAATPPIGFARVPDRTPGKNALHLDLAAASPSAEVDRAIGLGAKRVADHSVWTTLADPEGNLFDIVGA</sequence>
<dbReference type="RefSeq" id="WP_013426416.1">
    <property type="nucleotide sequence ID" value="NC_014666.1"/>
</dbReference>
<dbReference type="KEGG" id="fri:FraEuI1c_5310"/>
<dbReference type="HOGENOM" id="CLU_108054_0_1_11"/>
<proteinExistence type="predicted"/>
<organism evidence="2 3">
    <name type="scientific">Pseudofrankia inefficax (strain DSM 45817 / CECT 9037 / DDB 130130 / EuI1c)</name>
    <name type="common">Frankia inefficax</name>
    <dbReference type="NCBI Taxonomy" id="298654"/>
    <lineage>
        <taxon>Bacteria</taxon>
        <taxon>Bacillati</taxon>
        <taxon>Actinomycetota</taxon>
        <taxon>Actinomycetes</taxon>
        <taxon>Frankiales</taxon>
        <taxon>Frankiaceae</taxon>
        <taxon>Pseudofrankia</taxon>
    </lineage>
</organism>
<dbReference type="EMBL" id="CP002299">
    <property type="protein sequence ID" value="ADP83298.1"/>
    <property type="molecule type" value="Genomic_DNA"/>
</dbReference>
<dbReference type="STRING" id="298654.FraEuI1c_5310"/>
<dbReference type="AlphaFoldDB" id="E3J8A5"/>
<dbReference type="SUPFAM" id="SSF54593">
    <property type="entry name" value="Glyoxalase/Bleomycin resistance protein/Dihydroxybiphenyl dioxygenase"/>
    <property type="match status" value="1"/>
</dbReference>
<dbReference type="InterPro" id="IPR041581">
    <property type="entry name" value="Glyoxalase_6"/>
</dbReference>
<evidence type="ECO:0000313" key="3">
    <source>
        <dbReference type="Proteomes" id="UP000002484"/>
    </source>
</evidence>
<dbReference type="PANTHER" id="PTHR35908:SF1">
    <property type="entry name" value="CONSERVED PROTEIN"/>
    <property type="match status" value="1"/>
</dbReference>
<dbReference type="InParanoid" id="E3J8A5"/>
<name>E3J8A5_PSEI1</name>
<evidence type="ECO:0000313" key="2">
    <source>
        <dbReference type="EMBL" id="ADP83298.1"/>
    </source>
</evidence>
<accession>E3J8A5</accession>
<evidence type="ECO:0000259" key="1">
    <source>
        <dbReference type="Pfam" id="PF18029"/>
    </source>
</evidence>
<dbReference type="Pfam" id="PF18029">
    <property type="entry name" value="Glyoxalase_6"/>
    <property type="match status" value="1"/>
</dbReference>
<dbReference type="eggNOG" id="COG0346">
    <property type="taxonomic scope" value="Bacteria"/>
</dbReference>